<dbReference type="AlphaFoldDB" id="A0AA36MSY4"/>
<accession>A0AA36MSY4</accession>
<feature type="compositionally biased region" description="Basic and acidic residues" evidence="1">
    <location>
        <begin position="613"/>
        <end position="631"/>
    </location>
</feature>
<keyword evidence="4" id="KW-1185">Reference proteome</keyword>
<comment type="caution">
    <text evidence="3">The sequence shown here is derived from an EMBL/GenBank/DDBJ whole genome shotgun (WGS) entry which is preliminary data.</text>
</comment>
<sequence>MEACSSHESFGAESRPSLAPPDLPTWCCLYAHAVSFGHLPLTPRGALTAKHISPMPPKQVGDVAPPPPEAKSLRATACAVRIAPGREADAVPLVTCAGSRATAASGRPPPSTEDPKFFFQDQKTPKLPVLALPTAAGALVPGQEPKWLEERWSRGTLCEDAFKLRDSHKDKDYYPVYDDASSTASVASSTFVECQADPYEVHQLPGLRVYACLLGASTQPLKMRDVLASRAAFEKLQKDSFSINLAELGAGTPVSVSDGHLKAVYQQLGGDVSNPGQPGADFRIFLLVLIGLARFGKTPAIMKIAGEDEPQRQARKRLTMAIRVLCDRDDRDLTQEELSLLILSLHLAAIDNSAKLQELVAKKVQILVSNRQDPEFAEGLTTQKFPRMAVHGAAELVFPSVHEIAALNLSFPDCFRSELGQELLVRVPRKAQFVKELPGSAAFLAQEMPEESDTGDTFPYLSKQELREHAGSDFFDPRKMIHSFEAQVKRALAVRKIREEKRRTRVWSPEEIRAVQEHMKNTQAGAFDETKGLDRTEPVPATPKLLESAAVTATFRRVEASMALKASADHAPADSELPEPKASPVPAPEIREDPPFPGLLTTHRKTKPASGPKKGDVSPARRHERPMARPKTAWRDEIWDRKMQFVILALFLFLMAAVAIATASIPVKLVFEALLAVGMVVCLCRRFTRESARVDHPDTPTAGIGKPLICDAV</sequence>
<keyword evidence="2" id="KW-1133">Transmembrane helix</keyword>
<keyword evidence="2" id="KW-0472">Membrane</keyword>
<organism evidence="3 4">
    <name type="scientific">Effrenium voratum</name>
    <dbReference type="NCBI Taxonomy" id="2562239"/>
    <lineage>
        <taxon>Eukaryota</taxon>
        <taxon>Sar</taxon>
        <taxon>Alveolata</taxon>
        <taxon>Dinophyceae</taxon>
        <taxon>Suessiales</taxon>
        <taxon>Symbiodiniaceae</taxon>
        <taxon>Effrenium</taxon>
    </lineage>
</organism>
<evidence type="ECO:0000256" key="2">
    <source>
        <dbReference type="SAM" id="Phobius"/>
    </source>
</evidence>
<evidence type="ECO:0000313" key="3">
    <source>
        <dbReference type="EMBL" id="CAJ1384705.1"/>
    </source>
</evidence>
<feature type="region of interest" description="Disordered" evidence="1">
    <location>
        <begin position="566"/>
        <end position="631"/>
    </location>
</feature>
<evidence type="ECO:0000313" key="4">
    <source>
        <dbReference type="Proteomes" id="UP001178507"/>
    </source>
</evidence>
<protein>
    <submittedName>
        <fullName evidence="3">Uncharacterized protein</fullName>
    </submittedName>
</protein>
<dbReference type="Proteomes" id="UP001178507">
    <property type="component" value="Unassembled WGS sequence"/>
</dbReference>
<feature type="transmembrane region" description="Helical" evidence="2">
    <location>
        <begin position="645"/>
        <end position="663"/>
    </location>
</feature>
<reference evidence="3" key="1">
    <citation type="submission" date="2023-08" db="EMBL/GenBank/DDBJ databases">
        <authorList>
            <person name="Chen Y."/>
            <person name="Shah S."/>
            <person name="Dougan E. K."/>
            <person name="Thang M."/>
            <person name="Chan C."/>
        </authorList>
    </citation>
    <scope>NUCLEOTIDE SEQUENCE</scope>
</reference>
<keyword evidence="2" id="KW-0812">Transmembrane</keyword>
<proteinExistence type="predicted"/>
<gene>
    <name evidence="3" type="ORF">EVOR1521_LOCUS11512</name>
</gene>
<name>A0AA36MSY4_9DINO</name>
<dbReference type="EMBL" id="CAUJNA010001141">
    <property type="protein sequence ID" value="CAJ1384705.1"/>
    <property type="molecule type" value="Genomic_DNA"/>
</dbReference>
<evidence type="ECO:0000256" key="1">
    <source>
        <dbReference type="SAM" id="MobiDB-lite"/>
    </source>
</evidence>